<dbReference type="AlphaFoldDB" id="A0A8J2JW45"/>
<evidence type="ECO:0000313" key="3">
    <source>
        <dbReference type="Proteomes" id="UP000708208"/>
    </source>
</evidence>
<dbReference type="Proteomes" id="UP000708208">
    <property type="component" value="Unassembled WGS sequence"/>
</dbReference>
<evidence type="ECO:0000256" key="1">
    <source>
        <dbReference type="SAM" id="MobiDB-lite"/>
    </source>
</evidence>
<accession>A0A8J2JW45</accession>
<feature type="region of interest" description="Disordered" evidence="1">
    <location>
        <begin position="1"/>
        <end position="45"/>
    </location>
</feature>
<feature type="non-terminal residue" evidence="2">
    <location>
        <position position="45"/>
    </location>
</feature>
<dbReference type="EMBL" id="CAJVCH010031853">
    <property type="protein sequence ID" value="CAG7710446.1"/>
    <property type="molecule type" value="Genomic_DNA"/>
</dbReference>
<name>A0A8J2JW45_9HEXA</name>
<keyword evidence="3" id="KW-1185">Reference proteome</keyword>
<sequence length="45" mass="5200">MEEEQDQEGDLRNLEDEGVTEDELLDRLNELEKARDGDGGVPRER</sequence>
<feature type="compositionally biased region" description="Basic and acidic residues" evidence="1">
    <location>
        <begin position="25"/>
        <end position="45"/>
    </location>
</feature>
<organism evidence="2 3">
    <name type="scientific">Allacma fusca</name>
    <dbReference type="NCBI Taxonomy" id="39272"/>
    <lineage>
        <taxon>Eukaryota</taxon>
        <taxon>Metazoa</taxon>
        <taxon>Ecdysozoa</taxon>
        <taxon>Arthropoda</taxon>
        <taxon>Hexapoda</taxon>
        <taxon>Collembola</taxon>
        <taxon>Symphypleona</taxon>
        <taxon>Sminthuridae</taxon>
        <taxon>Allacma</taxon>
    </lineage>
</organism>
<evidence type="ECO:0000313" key="2">
    <source>
        <dbReference type="EMBL" id="CAG7710446.1"/>
    </source>
</evidence>
<gene>
    <name evidence="2" type="ORF">AFUS01_LOCUS5035</name>
</gene>
<proteinExistence type="predicted"/>
<reference evidence="2" key="1">
    <citation type="submission" date="2021-06" db="EMBL/GenBank/DDBJ databases">
        <authorList>
            <person name="Hodson N. C."/>
            <person name="Mongue J. A."/>
            <person name="Jaron S. K."/>
        </authorList>
    </citation>
    <scope>NUCLEOTIDE SEQUENCE</scope>
</reference>
<protein>
    <submittedName>
        <fullName evidence="2">Uncharacterized protein</fullName>
    </submittedName>
</protein>
<comment type="caution">
    <text evidence="2">The sequence shown here is derived from an EMBL/GenBank/DDBJ whole genome shotgun (WGS) entry which is preliminary data.</text>
</comment>